<feature type="transmembrane region" description="Helical" evidence="7">
    <location>
        <begin position="97"/>
        <end position="120"/>
    </location>
</feature>
<dbReference type="GO" id="GO:0015212">
    <property type="term" value="F:cytidine transmembrane transporter activity"/>
    <property type="evidence" value="ECO:0007669"/>
    <property type="project" value="TreeGrafter"/>
</dbReference>
<evidence type="ECO:0000256" key="2">
    <source>
        <dbReference type="ARBA" id="ARBA00022448"/>
    </source>
</evidence>
<dbReference type="Proteomes" id="UP000190897">
    <property type="component" value="Unassembled WGS sequence"/>
</dbReference>
<comment type="subcellular location">
    <subcellularLocation>
        <location evidence="1">Cell membrane</location>
        <topology evidence="1">Multi-pass membrane protein</topology>
    </subcellularLocation>
</comment>
<dbReference type="OrthoDB" id="9783013at2"/>
<proteinExistence type="predicted"/>
<feature type="transmembrane region" description="Helical" evidence="7">
    <location>
        <begin position="207"/>
        <end position="226"/>
    </location>
</feature>
<evidence type="ECO:0000313" key="8">
    <source>
        <dbReference type="EMBL" id="SKC00467.1"/>
    </source>
</evidence>
<protein>
    <submittedName>
        <fullName evidence="8">Nucleoside transporter</fullName>
    </submittedName>
</protein>
<evidence type="ECO:0000313" key="9">
    <source>
        <dbReference type="Proteomes" id="UP000190897"/>
    </source>
</evidence>
<evidence type="ECO:0000256" key="5">
    <source>
        <dbReference type="ARBA" id="ARBA00022989"/>
    </source>
</evidence>
<keyword evidence="9" id="KW-1185">Reference proteome</keyword>
<keyword evidence="3" id="KW-1003">Cell membrane</keyword>
<evidence type="ECO:0000256" key="1">
    <source>
        <dbReference type="ARBA" id="ARBA00004651"/>
    </source>
</evidence>
<feature type="transmembrane region" description="Helical" evidence="7">
    <location>
        <begin position="132"/>
        <end position="153"/>
    </location>
</feature>
<dbReference type="PANTHER" id="PTHR23522">
    <property type="entry name" value="BLL5896 PROTEIN"/>
    <property type="match status" value="1"/>
</dbReference>
<evidence type="ECO:0000256" key="6">
    <source>
        <dbReference type="ARBA" id="ARBA00023136"/>
    </source>
</evidence>
<dbReference type="SUPFAM" id="SSF103473">
    <property type="entry name" value="MFS general substrate transporter"/>
    <property type="match status" value="1"/>
</dbReference>
<dbReference type="AlphaFoldDB" id="A0A1T5FWI3"/>
<gene>
    <name evidence="8" type="ORF">SAMN05660293_03517</name>
</gene>
<feature type="transmembrane region" description="Helical" evidence="7">
    <location>
        <begin position="366"/>
        <end position="387"/>
    </location>
</feature>
<reference evidence="9" key="1">
    <citation type="submission" date="2017-02" db="EMBL/GenBank/DDBJ databases">
        <authorList>
            <person name="Varghese N."/>
            <person name="Submissions S."/>
        </authorList>
    </citation>
    <scope>NUCLEOTIDE SEQUENCE [LARGE SCALE GENOMIC DNA]</scope>
    <source>
        <strain evidence="9">DSM 22270</strain>
    </source>
</reference>
<keyword evidence="2" id="KW-0813">Transport</keyword>
<dbReference type="STRING" id="651661.SAMN05660293_03517"/>
<feature type="transmembrane region" description="Helical" evidence="7">
    <location>
        <begin position="269"/>
        <end position="288"/>
    </location>
</feature>
<accession>A0A1T5FWI3</accession>
<dbReference type="InterPro" id="IPR036259">
    <property type="entry name" value="MFS_trans_sf"/>
</dbReference>
<dbReference type="EMBL" id="FUZA01000004">
    <property type="protein sequence ID" value="SKC00467.1"/>
    <property type="molecule type" value="Genomic_DNA"/>
</dbReference>
<evidence type="ECO:0000256" key="7">
    <source>
        <dbReference type="SAM" id="Phobius"/>
    </source>
</evidence>
<feature type="transmembrane region" description="Helical" evidence="7">
    <location>
        <begin position="159"/>
        <end position="177"/>
    </location>
</feature>
<keyword evidence="5 7" id="KW-1133">Transmembrane helix</keyword>
<feature type="transmembrane region" description="Helical" evidence="7">
    <location>
        <begin position="73"/>
        <end position="91"/>
    </location>
</feature>
<evidence type="ECO:0000256" key="3">
    <source>
        <dbReference type="ARBA" id="ARBA00022475"/>
    </source>
</evidence>
<name>A0A1T5FWI3_9BACT</name>
<feature type="transmembrane region" description="Helical" evidence="7">
    <location>
        <begin position="294"/>
        <end position="312"/>
    </location>
</feature>
<keyword evidence="4 7" id="KW-0812">Transmembrane</keyword>
<dbReference type="PANTHER" id="PTHR23522:SF4">
    <property type="entry name" value="NUCLEOSIDE PERMEASE NUPG-RELATED"/>
    <property type="match status" value="1"/>
</dbReference>
<dbReference type="GO" id="GO:0005886">
    <property type="term" value="C:plasma membrane"/>
    <property type="evidence" value="ECO:0007669"/>
    <property type="project" value="UniProtKB-SubCell"/>
</dbReference>
<feature type="transmembrane region" description="Helical" evidence="7">
    <location>
        <begin position="7"/>
        <end position="25"/>
    </location>
</feature>
<dbReference type="Pfam" id="PF03825">
    <property type="entry name" value="Nuc_H_symport"/>
    <property type="match status" value="1"/>
</dbReference>
<sequence>MKNSTRFQLMAMMFLLYFIWGSWYGQMSKYLFTALGATGAQVGNAYAAFSIAQIIAPFFVGMIADRYFAAQKVLGVLSLAGAALLFVLTGVDDPDNFFWIILAYCISFAPMMSLTTSIAMQQVTNSEKDFPAIRVMGTVSWIVVSNIIGYYGFGDNVMIFKISMVASAFLGVYSFFLPDTPPKPSTKTSFSDILGLDAFTLFKDRSFAIFFISSLLICIPLSFYYAMANPSLTDSGMTNVENKMSLGQASEVIFMLLIPLAFTRLGVKWMLVVGLIAWIIRFIGFGYGDVNNEWLLYLAIVLHGVCYDFFFVTGQIYTDSKAGEKYRSSAQGLISIATYGIGMGIGSWLAGIVADMYTVNGVKDWTSIWMVPAGIAAVVLVLFVLFFKDNKIKATS</sequence>
<feature type="transmembrane region" description="Helical" evidence="7">
    <location>
        <begin position="45"/>
        <end position="64"/>
    </location>
</feature>
<evidence type="ECO:0000256" key="4">
    <source>
        <dbReference type="ARBA" id="ARBA00022692"/>
    </source>
</evidence>
<keyword evidence="6 7" id="KW-0472">Membrane</keyword>
<dbReference type="RefSeq" id="WP_082216019.1">
    <property type="nucleotide sequence ID" value="NZ_FUZA01000004.1"/>
</dbReference>
<dbReference type="GO" id="GO:0015213">
    <property type="term" value="F:uridine transmembrane transporter activity"/>
    <property type="evidence" value="ECO:0007669"/>
    <property type="project" value="TreeGrafter"/>
</dbReference>
<dbReference type="Gene3D" id="1.20.1250.20">
    <property type="entry name" value="MFS general substrate transporter like domains"/>
    <property type="match status" value="2"/>
</dbReference>
<feature type="transmembrane region" description="Helical" evidence="7">
    <location>
        <begin position="333"/>
        <end position="354"/>
    </location>
</feature>
<organism evidence="8 9">
    <name type="scientific">Dyadobacter psychrophilus</name>
    <dbReference type="NCBI Taxonomy" id="651661"/>
    <lineage>
        <taxon>Bacteria</taxon>
        <taxon>Pseudomonadati</taxon>
        <taxon>Bacteroidota</taxon>
        <taxon>Cytophagia</taxon>
        <taxon>Cytophagales</taxon>
        <taxon>Spirosomataceae</taxon>
        <taxon>Dyadobacter</taxon>
    </lineage>
</organism>
<dbReference type="InterPro" id="IPR004740">
    <property type="entry name" value="Nuc_H_symport"/>
</dbReference>